<dbReference type="PANTHER" id="PTHR43000">
    <property type="entry name" value="DTDP-D-GLUCOSE 4,6-DEHYDRATASE-RELATED"/>
    <property type="match status" value="1"/>
</dbReference>
<name>A0A5S5C8R7_9BACL</name>
<comment type="similarity">
    <text evidence="1">Belongs to the NAD(P)-dependent epimerase/dehydratase family.</text>
</comment>
<reference evidence="3 4" key="1">
    <citation type="submission" date="2019-07" db="EMBL/GenBank/DDBJ databases">
        <title>Genomic Encyclopedia of Type Strains, Phase III (KMG-III): the genomes of soil and plant-associated and newly described type strains.</title>
        <authorList>
            <person name="Whitman W."/>
        </authorList>
    </citation>
    <scope>NUCLEOTIDE SEQUENCE [LARGE SCALE GENOMIC DNA]</scope>
    <source>
        <strain evidence="3 4">BL24</strain>
    </source>
</reference>
<proteinExistence type="inferred from homology"/>
<dbReference type="Proteomes" id="UP000323257">
    <property type="component" value="Unassembled WGS sequence"/>
</dbReference>
<protein>
    <submittedName>
        <fullName evidence="3">UDP-glucose 4-epimerase</fullName>
    </submittedName>
</protein>
<dbReference type="AlphaFoldDB" id="A0A5S5C8R7"/>
<feature type="domain" description="NAD-dependent epimerase/dehydratase" evidence="2">
    <location>
        <begin position="8"/>
        <end position="220"/>
    </location>
</feature>
<dbReference type="SUPFAM" id="SSF51735">
    <property type="entry name" value="NAD(P)-binding Rossmann-fold domains"/>
    <property type="match status" value="1"/>
</dbReference>
<dbReference type="InterPro" id="IPR036291">
    <property type="entry name" value="NAD(P)-bd_dom_sf"/>
</dbReference>
<dbReference type="InterPro" id="IPR001509">
    <property type="entry name" value="Epimerase_deHydtase"/>
</dbReference>
<organism evidence="3 4">
    <name type="scientific">Paenibacillus methanolicus</name>
    <dbReference type="NCBI Taxonomy" id="582686"/>
    <lineage>
        <taxon>Bacteria</taxon>
        <taxon>Bacillati</taxon>
        <taxon>Bacillota</taxon>
        <taxon>Bacilli</taxon>
        <taxon>Bacillales</taxon>
        <taxon>Paenibacillaceae</taxon>
        <taxon>Paenibacillus</taxon>
    </lineage>
</organism>
<evidence type="ECO:0000259" key="2">
    <source>
        <dbReference type="Pfam" id="PF01370"/>
    </source>
</evidence>
<evidence type="ECO:0000256" key="1">
    <source>
        <dbReference type="ARBA" id="ARBA00007637"/>
    </source>
</evidence>
<dbReference type="OrthoDB" id="9803892at2"/>
<dbReference type="CDD" id="cd08946">
    <property type="entry name" value="SDR_e"/>
    <property type="match status" value="1"/>
</dbReference>
<keyword evidence="4" id="KW-1185">Reference proteome</keyword>
<dbReference type="RefSeq" id="WP_148929646.1">
    <property type="nucleotide sequence ID" value="NZ_VNHS01000004.1"/>
</dbReference>
<evidence type="ECO:0000313" key="3">
    <source>
        <dbReference type="EMBL" id="TYP75734.1"/>
    </source>
</evidence>
<gene>
    <name evidence="3" type="ORF">BCM02_104415</name>
</gene>
<dbReference type="Pfam" id="PF01370">
    <property type="entry name" value="Epimerase"/>
    <property type="match status" value="1"/>
</dbReference>
<accession>A0A5S5C8R7</accession>
<evidence type="ECO:0000313" key="4">
    <source>
        <dbReference type="Proteomes" id="UP000323257"/>
    </source>
</evidence>
<dbReference type="Gene3D" id="3.40.50.720">
    <property type="entry name" value="NAD(P)-binding Rossmann-like Domain"/>
    <property type="match status" value="1"/>
</dbReference>
<comment type="caution">
    <text evidence="3">The sequence shown here is derived from an EMBL/GenBank/DDBJ whole genome shotgun (WGS) entry which is preliminary data.</text>
</comment>
<dbReference type="EMBL" id="VNHS01000004">
    <property type="protein sequence ID" value="TYP75734.1"/>
    <property type="molecule type" value="Genomic_DNA"/>
</dbReference>
<sequence>MSVPAKTVLVSGAEGYLALHLAHHLRQSQYRVLTASRRSGDFRMDFSRPSEVASLPAGGIDAMVHLVSPNEGMLKNDPLGALAEAAAGIHAALDFCKANGIPDFIYVSSFHVFGSTGGVLTEQTAPAPRNDYGLSHLIAEQTVQMFDRAGPINGWIVRPSNVFGVPHKVDAFKRWHLIPFLFCREAIERRLITLLTPGRQLRNFVGASDVCGSILWLLEERPKERMIHAYGKETLSVLQYARLVQRIAQEQFGLPVRIEAPERADSSVEFEFTSRIEHPRLEPRASLEAFVRDMLSILMNKDMPINHDGSR</sequence>